<evidence type="ECO:0000313" key="5">
    <source>
        <dbReference type="Proteomes" id="UP001500622"/>
    </source>
</evidence>
<dbReference type="CDD" id="cd00610">
    <property type="entry name" value="OAT_like"/>
    <property type="match status" value="1"/>
</dbReference>
<evidence type="ECO:0000256" key="2">
    <source>
        <dbReference type="ARBA" id="ARBA00022898"/>
    </source>
</evidence>
<gene>
    <name evidence="4" type="ORF">GCM10023169_35090</name>
</gene>
<dbReference type="SUPFAM" id="SSF53383">
    <property type="entry name" value="PLP-dependent transferases"/>
    <property type="match status" value="1"/>
</dbReference>
<dbReference type="PANTHER" id="PTHR45688:SF13">
    <property type="entry name" value="ALANINE--GLYOXYLATE AMINOTRANSFERASE 2-LIKE"/>
    <property type="match status" value="1"/>
</dbReference>
<dbReference type="InterPro" id="IPR015421">
    <property type="entry name" value="PyrdxlP-dep_Trfase_major"/>
</dbReference>
<dbReference type="Gene3D" id="3.40.640.10">
    <property type="entry name" value="Type I PLP-dependent aspartate aminotransferase-like (Major domain)"/>
    <property type="match status" value="1"/>
</dbReference>
<name>A0ABP8LLD6_9MICO</name>
<proteinExistence type="inferred from homology"/>
<dbReference type="GO" id="GO:0008483">
    <property type="term" value="F:transaminase activity"/>
    <property type="evidence" value="ECO:0007669"/>
    <property type="project" value="UniProtKB-KW"/>
</dbReference>
<keyword evidence="2 3" id="KW-0663">Pyridoxal phosphate</keyword>
<dbReference type="EMBL" id="BAABGN010000013">
    <property type="protein sequence ID" value="GAA4430984.1"/>
    <property type="molecule type" value="Genomic_DNA"/>
</dbReference>
<dbReference type="InterPro" id="IPR005814">
    <property type="entry name" value="Aminotrans_3"/>
</dbReference>
<comment type="similarity">
    <text evidence="1 3">Belongs to the class-III pyridoxal-phosphate-dependent aminotransferase family.</text>
</comment>
<evidence type="ECO:0000256" key="1">
    <source>
        <dbReference type="ARBA" id="ARBA00008954"/>
    </source>
</evidence>
<keyword evidence="4" id="KW-0032">Aminotransferase</keyword>
<dbReference type="PIRSF" id="PIRSF000521">
    <property type="entry name" value="Transaminase_4ab_Lys_Orn"/>
    <property type="match status" value="1"/>
</dbReference>
<dbReference type="PROSITE" id="PS00600">
    <property type="entry name" value="AA_TRANSFER_CLASS_3"/>
    <property type="match status" value="1"/>
</dbReference>
<keyword evidence="5" id="KW-1185">Reference proteome</keyword>
<dbReference type="Proteomes" id="UP001500622">
    <property type="component" value="Unassembled WGS sequence"/>
</dbReference>
<accession>A0ABP8LLD6</accession>
<keyword evidence="4" id="KW-0808">Transferase</keyword>
<reference evidence="5" key="1">
    <citation type="journal article" date="2019" name="Int. J. Syst. Evol. Microbiol.">
        <title>The Global Catalogue of Microorganisms (GCM) 10K type strain sequencing project: providing services to taxonomists for standard genome sequencing and annotation.</title>
        <authorList>
            <consortium name="The Broad Institute Genomics Platform"/>
            <consortium name="The Broad Institute Genome Sequencing Center for Infectious Disease"/>
            <person name="Wu L."/>
            <person name="Ma J."/>
        </authorList>
    </citation>
    <scope>NUCLEOTIDE SEQUENCE [LARGE SCALE GENOMIC DNA]</scope>
    <source>
        <strain evidence="5">JCM 17810</strain>
    </source>
</reference>
<organism evidence="4 5">
    <name type="scientific">Georgenia halophila</name>
    <dbReference type="NCBI Taxonomy" id="620889"/>
    <lineage>
        <taxon>Bacteria</taxon>
        <taxon>Bacillati</taxon>
        <taxon>Actinomycetota</taxon>
        <taxon>Actinomycetes</taxon>
        <taxon>Micrococcales</taxon>
        <taxon>Bogoriellaceae</taxon>
        <taxon>Georgenia</taxon>
    </lineage>
</organism>
<dbReference type="InterPro" id="IPR015424">
    <property type="entry name" value="PyrdxlP-dep_Trfase"/>
</dbReference>
<dbReference type="InterPro" id="IPR015422">
    <property type="entry name" value="PyrdxlP-dep_Trfase_small"/>
</dbReference>
<dbReference type="Gene3D" id="3.90.1150.10">
    <property type="entry name" value="Aspartate Aminotransferase, domain 1"/>
    <property type="match status" value="1"/>
</dbReference>
<comment type="caution">
    <text evidence="4">The sequence shown here is derived from an EMBL/GenBank/DDBJ whole genome shotgun (WGS) entry which is preliminary data.</text>
</comment>
<dbReference type="Pfam" id="PF00202">
    <property type="entry name" value="Aminotran_3"/>
    <property type="match status" value="1"/>
</dbReference>
<dbReference type="RefSeq" id="WP_345217916.1">
    <property type="nucleotide sequence ID" value="NZ_BAABGN010000013.1"/>
</dbReference>
<sequence>MTTTLLERRFSTLGRHSPLFYDEPIHLVSGEGVWLTDADGRRYLDAYNNVPHVGHAHPRIVEALRAQAATLNIHTRYLDDRVVEYAEALLATFEPELDRVLLTNSGSEANDLALRIARQHTVARGVLVTDFSYHGNTTLLAELTTGLATREPLGEHVRTFAVPDLDAPENAEMSEQAILAAALERVDRALGELVASGHGVAAVLVESLFSTEGLPRVPDGFVAGVAERVRAAGGLVLADEVQAGLGRTGNWFWGYQRHGVLPDLVTLGKPLGNGHPLAGVVTTASLLEEFGSRNEYFNTFGGNPVSAAVGHEVLRVIDEEGLVARCARLGSQAREELGALVRNHERLGPVHGEGLFFGFPVFTDGTRTRPDPGTTKRLVEAVKSHGVLLSKIGPAASVLKIRPPLALEDEHLPVLLGALTDAIAETVDQ</sequence>
<evidence type="ECO:0000313" key="4">
    <source>
        <dbReference type="EMBL" id="GAA4430984.1"/>
    </source>
</evidence>
<protein>
    <submittedName>
        <fullName evidence="4">Aspartate aminotransferase family protein</fullName>
    </submittedName>
</protein>
<dbReference type="InterPro" id="IPR049704">
    <property type="entry name" value="Aminotrans_3_PPA_site"/>
</dbReference>
<dbReference type="PANTHER" id="PTHR45688">
    <property type="match status" value="1"/>
</dbReference>
<evidence type="ECO:0000256" key="3">
    <source>
        <dbReference type="RuleBase" id="RU003560"/>
    </source>
</evidence>